<name>A0A1M6EUE8_9FLAO</name>
<evidence type="ECO:0000313" key="2">
    <source>
        <dbReference type="Proteomes" id="UP000184231"/>
    </source>
</evidence>
<dbReference type="EMBL" id="FQYX01000007">
    <property type="protein sequence ID" value="SHI89038.1"/>
    <property type="molecule type" value="Genomic_DNA"/>
</dbReference>
<protein>
    <submittedName>
        <fullName evidence="1">Uncharacterized protein</fullName>
    </submittedName>
</protein>
<organism evidence="1 2">
    <name type="scientific">Arenibacter nanhaiticus</name>
    <dbReference type="NCBI Taxonomy" id="558155"/>
    <lineage>
        <taxon>Bacteria</taxon>
        <taxon>Pseudomonadati</taxon>
        <taxon>Bacteroidota</taxon>
        <taxon>Flavobacteriia</taxon>
        <taxon>Flavobacteriales</taxon>
        <taxon>Flavobacteriaceae</taxon>
        <taxon>Arenibacter</taxon>
    </lineage>
</organism>
<dbReference type="Proteomes" id="UP000184231">
    <property type="component" value="Unassembled WGS sequence"/>
</dbReference>
<dbReference type="STRING" id="558155.SAMN04487911_10754"/>
<evidence type="ECO:0000313" key="1">
    <source>
        <dbReference type="EMBL" id="SHI89038.1"/>
    </source>
</evidence>
<accession>A0A1M6EUE8</accession>
<dbReference type="AlphaFoldDB" id="A0A1M6EUE8"/>
<reference evidence="1 2" key="1">
    <citation type="submission" date="2016-11" db="EMBL/GenBank/DDBJ databases">
        <authorList>
            <person name="Jaros S."/>
            <person name="Januszkiewicz K."/>
            <person name="Wedrychowicz H."/>
        </authorList>
    </citation>
    <scope>NUCLEOTIDE SEQUENCE [LARGE SCALE GENOMIC DNA]</scope>
    <source>
        <strain evidence="1 2">CGMCC 1.8863</strain>
    </source>
</reference>
<keyword evidence="2" id="KW-1185">Reference proteome</keyword>
<proteinExistence type="predicted"/>
<gene>
    <name evidence="1" type="ORF">SAMN04487911_10754</name>
</gene>
<sequence length="174" mass="19563">MILALMTSGLSCVERQDFDQYQDLDIIPKVPASLLYYEVSETALNNAPIGVPFSEDYNFDAFNEDFIADRIIEGSIAYEIVNTTSKPVDIVVTFLDENDRELDFTDFSVAAATSEPFVLEKTVAYNQADTQRVVKNISSIRIRVINRGDNTSQSSLKDPKVIFKSSAEFKVRLK</sequence>